<dbReference type="Gene3D" id="1.10.287.70">
    <property type="match status" value="1"/>
</dbReference>
<accession>A0ABU3C642</accession>
<keyword evidence="1" id="KW-1133">Transmembrane helix</keyword>
<evidence type="ECO:0008006" key="4">
    <source>
        <dbReference type="Google" id="ProtNLM"/>
    </source>
</evidence>
<feature type="transmembrane region" description="Helical" evidence="1">
    <location>
        <begin position="20"/>
        <end position="53"/>
    </location>
</feature>
<keyword evidence="3" id="KW-1185">Reference proteome</keyword>
<dbReference type="RefSeq" id="WP_311533516.1">
    <property type="nucleotide sequence ID" value="NZ_JAVRHQ010000002.1"/>
</dbReference>
<evidence type="ECO:0000256" key="1">
    <source>
        <dbReference type="SAM" id="Phobius"/>
    </source>
</evidence>
<evidence type="ECO:0000313" key="3">
    <source>
        <dbReference type="Proteomes" id="UP001262889"/>
    </source>
</evidence>
<evidence type="ECO:0000313" key="2">
    <source>
        <dbReference type="EMBL" id="MDT0641808.1"/>
    </source>
</evidence>
<organism evidence="2 3">
    <name type="scientific">Autumnicola tepida</name>
    <dbReference type="NCBI Taxonomy" id="3075595"/>
    <lineage>
        <taxon>Bacteria</taxon>
        <taxon>Pseudomonadati</taxon>
        <taxon>Bacteroidota</taxon>
        <taxon>Flavobacteriia</taxon>
        <taxon>Flavobacteriales</taxon>
        <taxon>Flavobacteriaceae</taxon>
        <taxon>Autumnicola</taxon>
    </lineage>
</organism>
<keyword evidence="1" id="KW-0812">Transmembrane</keyword>
<gene>
    <name evidence="2" type="ORF">RM553_03085</name>
</gene>
<proteinExistence type="predicted"/>
<sequence length="69" mass="7952">MEERYKAKPENLPEPTYWPFLLAFGTMLIFWGFLSNIVVSAIGAVIFIVSLGGWITDLYKEKKPEKDEL</sequence>
<dbReference type="SUPFAM" id="SSF81452">
    <property type="entry name" value="Cytochrome c oxidase subunit III-like"/>
    <property type="match status" value="1"/>
</dbReference>
<dbReference type="Proteomes" id="UP001262889">
    <property type="component" value="Unassembled WGS sequence"/>
</dbReference>
<dbReference type="InterPro" id="IPR035973">
    <property type="entry name" value="Cyt_c_oxidase_su3-like_sf"/>
</dbReference>
<comment type="caution">
    <text evidence="2">The sequence shown here is derived from an EMBL/GenBank/DDBJ whole genome shotgun (WGS) entry which is preliminary data.</text>
</comment>
<name>A0ABU3C642_9FLAO</name>
<keyword evidence="1" id="KW-0472">Membrane</keyword>
<dbReference type="EMBL" id="JAVRHQ010000002">
    <property type="protein sequence ID" value="MDT0641808.1"/>
    <property type="molecule type" value="Genomic_DNA"/>
</dbReference>
<protein>
    <recommendedName>
        <fullName evidence="4">Cytochrome c oxidase polypeptide IV</fullName>
    </recommendedName>
</protein>
<reference evidence="2 3" key="1">
    <citation type="submission" date="2023-09" db="EMBL/GenBank/DDBJ databases">
        <authorList>
            <person name="Rey-Velasco X."/>
        </authorList>
    </citation>
    <scope>NUCLEOTIDE SEQUENCE [LARGE SCALE GENOMIC DNA]</scope>
    <source>
        <strain evidence="2 3">F363</strain>
    </source>
</reference>